<dbReference type="PROSITE" id="PS51257">
    <property type="entry name" value="PROKAR_LIPOPROTEIN"/>
    <property type="match status" value="1"/>
</dbReference>
<evidence type="ECO:0008006" key="5">
    <source>
        <dbReference type="Google" id="ProtNLM"/>
    </source>
</evidence>
<dbReference type="eggNOG" id="ENOG5030ANH">
    <property type="taxonomic scope" value="Bacteria"/>
</dbReference>
<feature type="compositionally biased region" description="Basic residues" evidence="1">
    <location>
        <begin position="40"/>
        <end position="55"/>
    </location>
</feature>
<keyword evidence="4" id="KW-1185">Reference proteome</keyword>
<feature type="signal peptide" evidence="2">
    <location>
        <begin position="1"/>
        <end position="20"/>
    </location>
</feature>
<gene>
    <name evidence="3" type="ORF">HMPREF0501_00945</name>
</gene>
<name>C7XV36_9LACO</name>
<dbReference type="RefSeq" id="WP_006916771.1">
    <property type="nucleotide sequence ID" value="NZ_GG698803.1"/>
</dbReference>
<accession>C7XV36</accession>
<dbReference type="STRING" id="575594.HMPREF0501_00945"/>
<evidence type="ECO:0000313" key="4">
    <source>
        <dbReference type="Proteomes" id="UP000003987"/>
    </source>
</evidence>
<dbReference type="Proteomes" id="UP000003987">
    <property type="component" value="Unassembled WGS sequence"/>
</dbReference>
<evidence type="ECO:0000313" key="3">
    <source>
        <dbReference type="EMBL" id="EEU30567.1"/>
    </source>
</evidence>
<proteinExistence type="predicted"/>
<protein>
    <recommendedName>
        <fullName evidence="5">Lipoprotein</fullName>
    </recommendedName>
</protein>
<feature type="region of interest" description="Disordered" evidence="1">
    <location>
        <begin position="28"/>
        <end position="105"/>
    </location>
</feature>
<feature type="chain" id="PRO_5038980825" description="Lipoprotein" evidence="2">
    <location>
        <begin position="21"/>
        <end position="175"/>
    </location>
</feature>
<dbReference type="OrthoDB" id="2329800at2"/>
<evidence type="ECO:0000256" key="1">
    <source>
        <dbReference type="SAM" id="MobiDB-lite"/>
    </source>
</evidence>
<organism evidence="3 4">
    <name type="scientific">Limosilactobacillus coleohominis 101-4-CHN</name>
    <dbReference type="NCBI Taxonomy" id="575594"/>
    <lineage>
        <taxon>Bacteria</taxon>
        <taxon>Bacillati</taxon>
        <taxon>Bacillota</taxon>
        <taxon>Bacilli</taxon>
        <taxon>Lactobacillales</taxon>
        <taxon>Lactobacillaceae</taxon>
        <taxon>Limosilactobacillus</taxon>
    </lineage>
</organism>
<dbReference type="AlphaFoldDB" id="C7XV36"/>
<evidence type="ECO:0000256" key="2">
    <source>
        <dbReference type="SAM" id="SignalP"/>
    </source>
</evidence>
<feature type="compositionally biased region" description="Low complexity" evidence="1">
    <location>
        <begin position="56"/>
        <end position="80"/>
    </location>
</feature>
<reference evidence="3 4" key="1">
    <citation type="submission" date="2009-06" db="EMBL/GenBank/DDBJ databases">
        <title>The Genome Sequence of Lactobacillus coleohominis strain 101-4-CHN.</title>
        <authorList>
            <consortium name="The Broad Institute Genome Sequencing Platform"/>
            <person name="Ward D."/>
            <person name="Young S.K."/>
            <person name="Zeng Q."/>
            <person name="Koehrsen M."/>
            <person name="Alvarado L."/>
            <person name="Berlin A."/>
            <person name="Borenstein D."/>
            <person name="Chen Z."/>
            <person name="Engels R."/>
            <person name="Freedman E."/>
            <person name="Gellesch M."/>
            <person name="Goldberg J."/>
            <person name="Griggs A."/>
            <person name="Gujja S."/>
            <person name="Heiman D."/>
            <person name="Hepburn T."/>
            <person name="Howarth C."/>
            <person name="Jen D."/>
            <person name="Larson L."/>
            <person name="Lewis B."/>
            <person name="Mehta T."/>
            <person name="Park D."/>
            <person name="Pearson M."/>
            <person name="Roberts A."/>
            <person name="Saif S."/>
            <person name="Shea T."/>
            <person name="Shenoy N."/>
            <person name="Sisk P."/>
            <person name="Stolte C."/>
            <person name="Sykes S."/>
            <person name="Walk T."/>
            <person name="White J."/>
            <person name="Yandava C."/>
            <person name="Liu Y."/>
            <person name="Xu Q."/>
            <person name="Lander E."/>
            <person name="Nusbaum C."/>
            <person name="Galagan J."/>
            <person name="Birren B."/>
        </authorList>
    </citation>
    <scope>NUCLEOTIDE SEQUENCE [LARGE SCALE GENOMIC DNA]</scope>
    <source>
        <strain evidence="3 4">101-4-CHN</strain>
    </source>
</reference>
<feature type="compositionally biased region" description="Polar residues" evidence="1">
    <location>
        <begin position="81"/>
        <end position="105"/>
    </location>
</feature>
<sequence length="175" mass="18474">MKLQKIMMSTMAGAMVLSLAACVSKSTTETKKDTAESSHVTKKHNSKKGSIKVSKKNAQSNNNNSSSDNVVVSKSSSSTNTTINGVKNSATAHSVSQRQTQTMTETDARNLVKEHLSNQRANSLEAGNGEPTQPAVSAIDGFSATQNSTNDWTISGTYGGKTYTYHVTPNAITGA</sequence>
<dbReference type="HOGENOM" id="CLU_1426365_0_0_9"/>
<dbReference type="EMBL" id="GG698803">
    <property type="protein sequence ID" value="EEU30567.1"/>
    <property type="molecule type" value="Genomic_DNA"/>
</dbReference>
<keyword evidence="2" id="KW-0732">Signal</keyword>